<keyword evidence="3" id="KW-1185">Reference proteome</keyword>
<evidence type="ECO:0000313" key="3">
    <source>
        <dbReference type="Proteomes" id="UP001374584"/>
    </source>
</evidence>
<accession>A0AAN9R3B8</accession>
<name>A0AAN9R3B8_PHACN</name>
<sequence>MSETTFFSLSYRRKKEQRGATHGERNHCQDRRHRQTQERDRGKDRLASSVSPKTNKRALFLRFSEDLSS</sequence>
<proteinExistence type="predicted"/>
<feature type="compositionally biased region" description="Basic and acidic residues" evidence="1">
    <location>
        <begin position="17"/>
        <end position="46"/>
    </location>
</feature>
<dbReference type="Proteomes" id="UP001374584">
    <property type="component" value="Unassembled WGS sequence"/>
</dbReference>
<evidence type="ECO:0000313" key="2">
    <source>
        <dbReference type="EMBL" id="KAK7357797.1"/>
    </source>
</evidence>
<dbReference type="AlphaFoldDB" id="A0AAN9R3B8"/>
<comment type="caution">
    <text evidence="2">The sequence shown here is derived from an EMBL/GenBank/DDBJ whole genome shotgun (WGS) entry which is preliminary data.</text>
</comment>
<evidence type="ECO:0000256" key="1">
    <source>
        <dbReference type="SAM" id="MobiDB-lite"/>
    </source>
</evidence>
<gene>
    <name evidence="2" type="ORF">VNO80_17093</name>
</gene>
<dbReference type="EMBL" id="JAYMYR010000006">
    <property type="protein sequence ID" value="KAK7357797.1"/>
    <property type="molecule type" value="Genomic_DNA"/>
</dbReference>
<feature type="region of interest" description="Disordered" evidence="1">
    <location>
        <begin position="1"/>
        <end position="55"/>
    </location>
</feature>
<reference evidence="2 3" key="1">
    <citation type="submission" date="2024-01" db="EMBL/GenBank/DDBJ databases">
        <title>The genomes of 5 underutilized Papilionoideae crops provide insights into root nodulation and disease resistanc.</title>
        <authorList>
            <person name="Jiang F."/>
        </authorList>
    </citation>
    <scope>NUCLEOTIDE SEQUENCE [LARGE SCALE GENOMIC DNA]</scope>
    <source>
        <strain evidence="2">JINMINGXINNONG_FW02</strain>
        <tissue evidence="2">Leaves</tissue>
    </source>
</reference>
<organism evidence="2 3">
    <name type="scientific">Phaseolus coccineus</name>
    <name type="common">Scarlet runner bean</name>
    <name type="synonym">Phaseolus multiflorus</name>
    <dbReference type="NCBI Taxonomy" id="3886"/>
    <lineage>
        <taxon>Eukaryota</taxon>
        <taxon>Viridiplantae</taxon>
        <taxon>Streptophyta</taxon>
        <taxon>Embryophyta</taxon>
        <taxon>Tracheophyta</taxon>
        <taxon>Spermatophyta</taxon>
        <taxon>Magnoliopsida</taxon>
        <taxon>eudicotyledons</taxon>
        <taxon>Gunneridae</taxon>
        <taxon>Pentapetalae</taxon>
        <taxon>rosids</taxon>
        <taxon>fabids</taxon>
        <taxon>Fabales</taxon>
        <taxon>Fabaceae</taxon>
        <taxon>Papilionoideae</taxon>
        <taxon>50 kb inversion clade</taxon>
        <taxon>NPAAA clade</taxon>
        <taxon>indigoferoid/millettioid clade</taxon>
        <taxon>Phaseoleae</taxon>
        <taxon>Phaseolus</taxon>
    </lineage>
</organism>
<protein>
    <submittedName>
        <fullName evidence="2">Uncharacterized protein</fullName>
    </submittedName>
</protein>